<dbReference type="GO" id="GO:0005886">
    <property type="term" value="C:plasma membrane"/>
    <property type="evidence" value="ECO:0007669"/>
    <property type="project" value="UniProtKB-SubCell"/>
</dbReference>
<evidence type="ECO:0000313" key="10">
    <source>
        <dbReference type="EMBL" id="AIH03872.1"/>
    </source>
</evidence>
<dbReference type="RefSeq" id="WP_038061839.1">
    <property type="nucleotide sequence ID" value="NZ_CP008796.1"/>
</dbReference>
<keyword evidence="11" id="KW-1185">Reference proteome</keyword>
<feature type="transmembrane region" description="Helical" evidence="7">
    <location>
        <begin position="368"/>
        <end position="391"/>
    </location>
</feature>
<dbReference type="KEGG" id="tcm:HL41_03200"/>
<dbReference type="OrthoDB" id="9802264at2"/>
<comment type="similarity">
    <text evidence="6">Belongs to the ABC-4 integral membrane protein family.</text>
</comment>
<dbReference type="PANTHER" id="PTHR30572">
    <property type="entry name" value="MEMBRANE COMPONENT OF TRANSPORTER-RELATED"/>
    <property type="match status" value="1"/>
</dbReference>
<feature type="domain" description="ABC3 transporter permease C-terminal" evidence="8">
    <location>
        <begin position="285"/>
        <end position="398"/>
    </location>
</feature>
<dbReference type="AlphaFoldDB" id="A0A075WYX9"/>
<dbReference type="HOGENOM" id="CLU_000604_8_0_0"/>
<feature type="transmembrane region" description="Helical" evidence="7">
    <location>
        <begin position="281"/>
        <end position="306"/>
    </location>
</feature>
<comment type="subcellular location">
    <subcellularLocation>
        <location evidence="1">Cell membrane</location>
        <topology evidence="1">Multi-pass membrane protein</topology>
    </subcellularLocation>
</comment>
<keyword evidence="5 7" id="KW-0472">Membrane</keyword>
<dbReference type="InterPro" id="IPR025857">
    <property type="entry name" value="MacB_PCD"/>
</dbReference>
<accession>A0A075WYX9</accession>
<evidence type="ECO:0000256" key="3">
    <source>
        <dbReference type="ARBA" id="ARBA00022692"/>
    </source>
</evidence>
<evidence type="ECO:0008006" key="12">
    <source>
        <dbReference type="Google" id="ProtNLM"/>
    </source>
</evidence>
<dbReference type="Pfam" id="PF02687">
    <property type="entry name" value="FtsX"/>
    <property type="match status" value="1"/>
</dbReference>
<evidence type="ECO:0000256" key="5">
    <source>
        <dbReference type="ARBA" id="ARBA00023136"/>
    </source>
</evidence>
<evidence type="ECO:0000313" key="11">
    <source>
        <dbReference type="Proteomes" id="UP000028481"/>
    </source>
</evidence>
<evidence type="ECO:0000256" key="6">
    <source>
        <dbReference type="ARBA" id="ARBA00038076"/>
    </source>
</evidence>
<gene>
    <name evidence="10" type="ORF">HL41_03200</name>
</gene>
<keyword evidence="3 7" id="KW-0812">Transmembrane</keyword>
<dbReference type="Proteomes" id="UP000028481">
    <property type="component" value="Chromosome"/>
</dbReference>
<dbReference type="InterPro" id="IPR050250">
    <property type="entry name" value="Macrolide_Exporter_MacB"/>
</dbReference>
<protein>
    <recommendedName>
        <fullName evidence="12">ABC transporter permease</fullName>
    </recommendedName>
</protein>
<dbReference type="Pfam" id="PF12704">
    <property type="entry name" value="MacB_PCD"/>
    <property type="match status" value="1"/>
</dbReference>
<dbReference type="EMBL" id="CP008796">
    <property type="protein sequence ID" value="AIH03872.1"/>
    <property type="molecule type" value="Genomic_DNA"/>
</dbReference>
<evidence type="ECO:0000259" key="9">
    <source>
        <dbReference type="Pfam" id="PF12704"/>
    </source>
</evidence>
<evidence type="ECO:0000256" key="2">
    <source>
        <dbReference type="ARBA" id="ARBA00022475"/>
    </source>
</evidence>
<feature type="transmembrane region" description="Helical" evidence="7">
    <location>
        <begin position="21"/>
        <end position="42"/>
    </location>
</feature>
<evidence type="ECO:0000259" key="8">
    <source>
        <dbReference type="Pfam" id="PF02687"/>
    </source>
</evidence>
<name>A0A075WYX9_9BACT</name>
<reference evidence="10 11" key="1">
    <citation type="journal article" date="2015" name="Genome Announc.">
        <title>Genome Sequence of a Sulfate-Reducing Thermophilic Bacterium, Thermodesulfobacterium commune DSM 2178T (Phylum Thermodesulfobacteria).</title>
        <authorList>
            <person name="Bhatnagar S."/>
            <person name="Badger J.H."/>
            <person name="Madupu R."/>
            <person name="Khouri H.M."/>
            <person name="O'Connor E.M."/>
            <person name="Robb F.T."/>
            <person name="Ward N.L."/>
            <person name="Eisen J.A."/>
        </authorList>
    </citation>
    <scope>NUCLEOTIDE SEQUENCE [LARGE SCALE GENOMIC DNA]</scope>
    <source>
        <strain evidence="10 11">DSM 2178</strain>
    </source>
</reference>
<feature type="domain" description="MacB-like periplasmic core" evidence="9">
    <location>
        <begin position="26"/>
        <end position="243"/>
    </location>
</feature>
<keyword evidence="4 7" id="KW-1133">Transmembrane helix</keyword>
<dbReference type="STRING" id="289377.HL41_03200"/>
<proteinExistence type="inferred from homology"/>
<evidence type="ECO:0000256" key="4">
    <source>
        <dbReference type="ARBA" id="ARBA00022989"/>
    </source>
</evidence>
<dbReference type="PaxDb" id="289377-HL41_03200"/>
<dbReference type="PANTHER" id="PTHR30572:SF4">
    <property type="entry name" value="ABC TRANSPORTER PERMEASE YTRF"/>
    <property type="match status" value="1"/>
</dbReference>
<evidence type="ECO:0000256" key="7">
    <source>
        <dbReference type="SAM" id="Phobius"/>
    </source>
</evidence>
<sequence>MKNRFKQAFLKDTLKELLSNKINLVFMLLALIISLTALNTIYSLGASAKKQVLDVLANLQFGKDAMLVIAGGGKIIGVTTTRTDTMKMKDVENIERLEFVKLVSPWVRGILEVSYEGFSEKMRIEGVTPSYSLANNWYTKEGRFFSEQDLKNMAKVCVLGAEVPQKIKAKQVIGKKIKIGGEYFEVIGILEPKPSFGHFRHDERILIPLTTAMRRVFNKDYLDAMKILFKENTDIELAKETIRGILRQNHNLYGIQPDDFRLITPDMAIERFTATTRILTVFLLAISVISLVISGVIIMNLMYANIEERAPVIALRLALGATPSNIIQHYLTMALIVALISGFIGWWLSLGLMQLISFFSPLKPLFSWATFFISLGFSMLTTIIFSLIPAYKATQIEPSILLKSL</sequence>
<dbReference type="GO" id="GO:0022857">
    <property type="term" value="F:transmembrane transporter activity"/>
    <property type="evidence" value="ECO:0007669"/>
    <property type="project" value="TreeGrafter"/>
</dbReference>
<evidence type="ECO:0000256" key="1">
    <source>
        <dbReference type="ARBA" id="ARBA00004651"/>
    </source>
</evidence>
<dbReference type="InterPro" id="IPR003838">
    <property type="entry name" value="ABC3_permease_C"/>
</dbReference>
<dbReference type="eggNOG" id="COG0577">
    <property type="taxonomic scope" value="Bacteria"/>
</dbReference>
<organism evidence="10 11">
    <name type="scientific">Thermodesulfobacterium commune DSM 2178</name>
    <dbReference type="NCBI Taxonomy" id="289377"/>
    <lineage>
        <taxon>Bacteria</taxon>
        <taxon>Pseudomonadati</taxon>
        <taxon>Thermodesulfobacteriota</taxon>
        <taxon>Thermodesulfobacteria</taxon>
        <taxon>Thermodesulfobacteriales</taxon>
        <taxon>Thermodesulfobacteriaceae</taxon>
        <taxon>Thermodesulfobacterium</taxon>
    </lineage>
</organism>
<feature type="transmembrane region" description="Helical" evidence="7">
    <location>
        <begin position="327"/>
        <end position="348"/>
    </location>
</feature>
<keyword evidence="2" id="KW-1003">Cell membrane</keyword>